<dbReference type="PROSITE" id="PS50067">
    <property type="entry name" value="KINESIN_MOTOR_2"/>
    <property type="match status" value="1"/>
</dbReference>
<protein>
    <recommendedName>
        <fullName evidence="11">Kinesin-like protein</fullName>
    </recommendedName>
</protein>
<comment type="similarity">
    <text evidence="10 11">Belongs to the TRAFAC class myosin-kinesin ATPase superfamily. Kinesin family.</text>
</comment>
<organism evidence="15 16">
    <name type="scientific">Spizellomyces punctatus (strain DAOM BR117)</name>
    <dbReference type="NCBI Taxonomy" id="645134"/>
    <lineage>
        <taxon>Eukaryota</taxon>
        <taxon>Fungi</taxon>
        <taxon>Fungi incertae sedis</taxon>
        <taxon>Chytridiomycota</taxon>
        <taxon>Chytridiomycota incertae sedis</taxon>
        <taxon>Chytridiomycetes</taxon>
        <taxon>Spizellomycetales</taxon>
        <taxon>Spizellomycetaceae</taxon>
        <taxon>Spizellomyces</taxon>
    </lineage>
</organism>
<evidence type="ECO:0000256" key="2">
    <source>
        <dbReference type="ARBA" id="ARBA00022490"/>
    </source>
</evidence>
<evidence type="ECO:0000313" key="15">
    <source>
        <dbReference type="EMBL" id="KND04544.1"/>
    </source>
</evidence>
<evidence type="ECO:0000256" key="3">
    <source>
        <dbReference type="ARBA" id="ARBA00022553"/>
    </source>
</evidence>
<evidence type="ECO:0000256" key="10">
    <source>
        <dbReference type="PROSITE-ProRule" id="PRU00283"/>
    </source>
</evidence>
<dbReference type="PRINTS" id="PR00380">
    <property type="entry name" value="KINESINHEAVY"/>
</dbReference>
<dbReference type="GO" id="GO:0005876">
    <property type="term" value="C:spindle microtubule"/>
    <property type="evidence" value="ECO:0007669"/>
    <property type="project" value="TreeGrafter"/>
</dbReference>
<evidence type="ECO:0000256" key="7">
    <source>
        <dbReference type="ARBA" id="ARBA00023054"/>
    </source>
</evidence>
<comment type="subcellular location">
    <subcellularLocation>
        <location evidence="1">Cytoplasm</location>
        <location evidence="1">Cytoskeleton</location>
        <location evidence="1">Spindle</location>
    </subcellularLocation>
</comment>
<feature type="binding site" evidence="10">
    <location>
        <begin position="125"/>
        <end position="132"/>
    </location>
    <ligand>
        <name>ATP</name>
        <dbReference type="ChEBI" id="CHEBI:30616"/>
    </ligand>
</feature>
<keyword evidence="2" id="KW-0963">Cytoplasm</keyword>
<keyword evidence="8 10" id="KW-0505">Motor protein</keyword>
<reference evidence="15 16" key="1">
    <citation type="submission" date="2009-08" db="EMBL/GenBank/DDBJ databases">
        <title>The Genome Sequence of Spizellomyces punctatus strain DAOM BR117.</title>
        <authorList>
            <consortium name="The Broad Institute Genome Sequencing Platform"/>
            <person name="Russ C."/>
            <person name="Cuomo C."/>
            <person name="Shea T."/>
            <person name="Young S.K."/>
            <person name="Zeng Q."/>
            <person name="Koehrsen M."/>
            <person name="Haas B."/>
            <person name="Borodovsky M."/>
            <person name="Guigo R."/>
            <person name="Alvarado L."/>
            <person name="Berlin A."/>
            <person name="Bochicchio J."/>
            <person name="Borenstein D."/>
            <person name="Chapman S."/>
            <person name="Chen Z."/>
            <person name="Engels R."/>
            <person name="Freedman E."/>
            <person name="Gellesch M."/>
            <person name="Goldberg J."/>
            <person name="Griggs A."/>
            <person name="Gujja S."/>
            <person name="Heiman D."/>
            <person name="Hepburn T."/>
            <person name="Howarth C."/>
            <person name="Jen D."/>
            <person name="Larson L."/>
            <person name="Lewis B."/>
            <person name="Mehta T."/>
            <person name="Park D."/>
            <person name="Pearson M."/>
            <person name="Roberts A."/>
            <person name="Saif S."/>
            <person name="Shenoy N."/>
            <person name="Sisk P."/>
            <person name="Stolte C."/>
            <person name="Sykes S."/>
            <person name="Thomson T."/>
            <person name="Walk T."/>
            <person name="White J."/>
            <person name="Yandava C."/>
            <person name="Burger G."/>
            <person name="Gray M.W."/>
            <person name="Holland P.W.H."/>
            <person name="King N."/>
            <person name="Lang F.B.F."/>
            <person name="Roger A.J."/>
            <person name="Ruiz-Trillo I."/>
            <person name="Lander E."/>
            <person name="Nusbaum C."/>
        </authorList>
    </citation>
    <scope>NUCLEOTIDE SEQUENCE [LARGE SCALE GENOMIC DNA]</scope>
    <source>
        <strain evidence="15 16">DAOM BR117</strain>
    </source>
</reference>
<dbReference type="EMBL" id="KQ257450">
    <property type="protein sequence ID" value="KND04544.1"/>
    <property type="molecule type" value="Genomic_DNA"/>
</dbReference>
<dbReference type="STRING" id="645134.A0A0L0HUJ6"/>
<dbReference type="InParanoid" id="A0A0L0HUJ6"/>
<dbReference type="GO" id="GO:0051231">
    <property type="term" value="P:spindle elongation"/>
    <property type="evidence" value="ECO:0007669"/>
    <property type="project" value="TreeGrafter"/>
</dbReference>
<dbReference type="FunCoup" id="A0A0L0HUJ6">
    <property type="interactions" value="157"/>
</dbReference>
<dbReference type="PROSITE" id="PS00411">
    <property type="entry name" value="KINESIN_MOTOR_1"/>
    <property type="match status" value="1"/>
</dbReference>
<name>A0A0L0HUJ6_SPIPD</name>
<dbReference type="GO" id="GO:0008574">
    <property type="term" value="F:plus-end-directed microtubule motor activity"/>
    <property type="evidence" value="ECO:0007669"/>
    <property type="project" value="TreeGrafter"/>
</dbReference>
<dbReference type="VEuPathDB" id="FungiDB:SPPG_00269"/>
<evidence type="ECO:0000256" key="1">
    <source>
        <dbReference type="ARBA" id="ARBA00004186"/>
    </source>
</evidence>
<dbReference type="GO" id="GO:0090307">
    <property type="term" value="P:mitotic spindle assembly"/>
    <property type="evidence" value="ECO:0007669"/>
    <property type="project" value="TreeGrafter"/>
</dbReference>
<keyword evidence="9" id="KW-0206">Cytoskeleton</keyword>
<dbReference type="InterPro" id="IPR001752">
    <property type="entry name" value="Kinesin_motor_dom"/>
</dbReference>
<dbReference type="PANTHER" id="PTHR47970">
    <property type="entry name" value="KINESIN-LIKE PROTEIN KIF11"/>
    <property type="match status" value="1"/>
</dbReference>
<dbReference type="InterPro" id="IPR047149">
    <property type="entry name" value="KIF11-like"/>
</dbReference>
<keyword evidence="3" id="KW-0597">Phosphoprotein</keyword>
<keyword evidence="5 10" id="KW-0547">Nucleotide-binding</keyword>
<evidence type="ECO:0000256" key="8">
    <source>
        <dbReference type="ARBA" id="ARBA00023175"/>
    </source>
</evidence>
<keyword evidence="16" id="KW-1185">Reference proteome</keyword>
<dbReference type="InterPro" id="IPR036961">
    <property type="entry name" value="Kinesin_motor_dom_sf"/>
</dbReference>
<gene>
    <name evidence="15" type="ORF">SPPG_00269</name>
</gene>
<dbReference type="RefSeq" id="XP_016612583.1">
    <property type="nucleotide sequence ID" value="XM_016748600.1"/>
</dbReference>
<dbReference type="GO" id="GO:0007018">
    <property type="term" value="P:microtubule-based movement"/>
    <property type="evidence" value="ECO:0007669"/>
    <property type="project" value="InterPro"/>
</dbReference>
<feature type="compositionally biased region" description="Polar residues" evidence="13">
    <location>
        <begin position="885"/>
        <end position="905"/>
    </location>
</feature>
<proteinExistence type="inferred from homology"/>
<dbReference type="AlphaFoldDB" id="A0A0L0HUJ6"/>
<dbReference type="InterPro" id="IPR019821">
    <property type="entry name" value="Kinesin_motor_CS"/>
</dbReference>
<sequence>MVDSTPSLRDEAVLQPVLSLKRKASGDLKKDLSDNASLMPVYLRVRPTADEDRYVNVLSETEVEITGGSRAERGRLKALKAERYAFSHVFKETATQKEVYDSVVGPMVDEIFSPGESSALLMAYGASSSGKTFTTKGTPDQPGILLRTIETILNRVKGAPTKLGIKPVRWNDIQTTTGTMPRKISIAPNEGVRYEYAIYLSFAEIYIEQVYDLQNATAEAVNADSNDRIFRKVSETASKRPIAQLKEDVEGRKYINGQVEVRIKDMDHARQVVEDVMRNRSVLSTRMNEASSRSHLLSVVKVLRIPVADGTSKIAGTEISRVAVVDLAGAERIGQSGVEGKAHRETKNINKSLHTLAMCIEGMRENQSRTAKKVVIPWRESKLTMLIQPYFEHGQVGFIVNVNPSMQHFRVTSEVFRFAQRAGALHAGVNGKAEANDVDPDPAMSILNAELLQQVSSLRQQLRETECRLVEQELAVRQDCAREMSKRLQEMELKHRERRKQAERHEQEKLDRKLDMANAMHKDKIDKLQRRLAEQSRLIEEQERQLHDVAVENGESGVLQRQISYLSKELELRTSALEVERDTVIKLRQRIREMEMSNGLGEKLPLSGSSEVLGEKIRNLEDQLARTIEEGIAAKEAAKVVQEMYQQKIAQLSDQLVIQEGKARKLELDFWELKRMEERHDANSVNETTEILPSEESMQDLDDQSITVENTTSHPLSASHETTSKRRILRYSTEYLEAKAAEEHATSDGSVSKGSTPEVMILPGHGSKNAKKRHSAVPPRRRISRTKEKRLSEPAMGTLHSTREKKRKAARDTTDGTFEAEGLEAQEPSFPETIVEDVTLGDENRHTYVKQSVGRKKKVDGPLVKESQSGNEDMDATVESVAAEVNSSPTYEAQIDQPITSSPSSDHILKPQNVEENQASMTRDPSGIDDDNKSKPEEPIKKKRKLRSKKIVDLQEIEAPVGRSGKRYSTIVQRLPKRG</sequence>
<dbReference type="SMART" id="SM00129">
    <property type="entry name" value="KISc"/>
    <property type="match status" value="1"/>
</dbReference>
<accession>A0A0L0HUJ6</accession>
<evidence type="ECO:0000313" key="16">
    <source>
        <dbReference type="Proteomes" id="UP000053201"/>
    </source>
</evidence>
<keyword evidence="6 10" id="KW-0067">ATP-binding</keyword>
<evidence type="ECO:0000256" key="11">
    <source>
        <dbReference type="RuleBase" id="RU000394"/>
    </source>
</evidence>
<dbReference type="GO" id="GO:0072686">
    <property type="term" value="C:mitotic spindle"/>
    <property type="evidence" value="ECO:0007669"/>
    <property type="project" value="TreeGrafter"/>
</dbReference>
<dbReference type="InterPro" id="IPR027417">
    <property type="entry name" value="P-loop_NTPase"/>
</dbReference>
<feature type="region of interest" description="Disordered" evidence="13">
    <location>
        <begin position="762"/>
        <end position="949"/>
    </location>
</feature>
<dbReference type="eggNOG" id="KOG0247">
    <property type="taxonomic scope" value="Eukaryota"/>
</dbReference>
<dbReference type="GeneID" id="27684009"/>
<evidence type="ECO:0000256" key="13">
    <source>
        <dbReference type="SAM" id="MobiDB-lite"/>
    </source>
</evidence>
<dbReference type="GO" id="GO:0008017">
    <property type="term" value="F:microtubule binding"/>
    <property type="evidence" value="ECO:0007669"/>
    <property type="project" value="InterPro"/>
</dbReference>
<feature type="compositionally biased region" description="Basic and acidic residues" evidence="13">
    <location>
        <begin position="930"/>
        <end position="940"/>
    </location>
</feature>
<dbReference type="Proteomes" id="UP000053201">
    <property type="component" value="Unassembled WGS sequence"/>
</dbReference>
<dbReference type="Pfam" id="PF00225">
    <property type="entry name" value="Kinesin"/>
    <property type="match status" value="1"/>
</dbReference>
<evidence type="ECO:0000259" key="14">
    <source>
        <dbReference type="PROSITE" id="PS50067"/>
    </source>
</evidence>
<feature type="compositionally biased region" description="Basic residues" evidence="13">
    <location>
        <begin position="768"/>
        <end position="784"/>
    </location>
</feature>
<dbReference type="GO" id="GO:0005524">
    <property type="term" value="F:ATP binding"/>
    <property type="evidence" value="ECO:0007669"/>
    <property type="project" value="UniProtKB-UniRule"/>
</dbReference>
<keyword evidence="4 11" id="KW-0493">Microtubule</keyword>
<keyword evidence="7 12" id="KW-0175">Coiled coil</keyword>
<dbReference type="SUPFAM" id="SSF52540">
    <property type="entry name" value="P-loop containing nucleoside triphosphate hydrolases"/>
    <property type="match status" value="1"/>
</dbReference>
<dbReference type="GO" id="GO:0005634">
    <property type="term" value="C:nucleus"/>
    <property type="evidence" value="ECO:0007669"/>
    <property type="project" value="TreeGrafter"/>
</dbReference>
<evidence type="ECO:0000256" key="5">
    <source>
        <dbReference type="ARBA" id="ARBA00022741"/>
    </source>
</evidence>
<feature type="domain" description="Kinesin motor" evidence="14">
    <location>
        <begin position="38"/>
        <end position="425"/>
    </location>
</feature>
<dbReference type="OMA" id="NIQHITI"/>
<dbReference type="Gene3D" id="3.40.850.10">
    <property type="entry name" value="Kinesin motor domain"/>
    <property type="match status" value="1"/>
</dbReference>
<feature type="coiled-coil region" evidence="12">
    <location>
        <begin position="448"/>
        <end position="552"/>
    </location>
</feature>
<dbReference type="OrthoDB" id="123929at2759"/>
<evidence type="ECO:0000256" key="12">
    <source>
        <dbReference type="SAM" id="Coils"/>
    </source>
</evidence>
<dbReference type="PANTHER" id="PTHR47970:SF29">
    <property type="entry name" value="KINESIN FAMILY MEMBER 20B"/>
    <property type="match status" value="1"/>
</dbReference>
<feature type="compositionally biased region" description="Polar residues" evidence="13">
    <location>
        <begin position="914"/>
        <end position="923"/>
    </location>
</feature>
<feature type="coiled-coil region" evidence="12">
    <location>
        <begin position="610"/>
        <end position="669"/>
    </location>
</feature>
<evidence type="ECO:0000256" key="9">
    <source>
        <dbReference type="ARBA" id="ARBA00023212"/>
    </source>
</evidence>
<evidence type="ECO:0000256" key="6">
    <source>
        <dbReference type="ARBA" id="ARBA00022840"/>
    </source>
</evidence>
<evidence type="ECO:0000256" key="4">
    <source>
        <dbReference type="ARBA" id="ARBA00022701"/>
    </source>
</evidence>